<dbReference type="EMBL" id="JBGUBD010000013">
    <property type="protein sequence ID" value="MFA9479888.1"/>
    <property type="molecule type" value="Genomic_DNA"/>
</dbReference>
<name>A0ABV4UBS5_9BACT</name>
<reference evidence="3 4" key="1">
    <citation type="submission" date="2024-08" db="EMBL/GenBank/DDBJ databases">
        <title>Whole-genome sequencing of halo(alkali)philic microorganisms from hypersaline lakes.</title>
        <authorList>
            <person name="Sorokin D.Y."/>
            <person name="Merkel A.Y."/>
            <person name="Messina E."/>
            <person name="Yakimov M."/>
        </authorList>
    </citation>
    <scope>NUCLEOTIDE SEQUENCE [LARGE SCALE GENOMIC DNA]</scope>
    <source>
        <strain evidence="3 4">AB-hyl4</strain>
    </source>
</reference>
<comment type="caution">
    <text evidence="3">The sequence shown here is derived from an EMBL/GenBank/DDBJ whole genome shotgun (WGS) entry which is preliminary data.</text>
</comment>
<feature type="region of interest" description="Disordered" evidence="1">
    <location>
        <begin position="145"/>
        <end position="172"/>
    </location>
</feature>
<accession>A0ABV4UBS5</accession>
<sequence>MGVDLRCTGWFHRQSLMLDEHELLAFEHETTSDAIRRYRYDRLASLIIWRRLPWDRMITTVLVLGTPTGIVIGTAGHTPTGLAVGGVLFGVLLLFLFRQIIYRRTYIQLERDDGQTRVYAGILAPRRVNRFRDRLLDHIRAATQSTPDMDAPDVDAPVVDAPDMNAPDTDQT</sequence>
<evidence type="ECO:0000256" key="2">
    <source>
        <dbReference type="SAM" id="Phobius"/>
    </source>
</evidence>
<evidence type="ECO:0000313" key="4">
    <source>
        <dbReference type="Proteomes" id="UP001575105"/>
    </source>
</evidence>
<dbReference type="Proteomes" id="UP001575105">
    <property type="component" value="Unassembled WGS sequence"/>
</dbReference>
<keyword evidence="2" id="KW-0472">Membrane</keyword>
<feature type="transmembrane region" description="Helical" evidence="2">
    <location>
        <begin position="57"/>
        <end position="76"/>
    </location>
</feature>
<keyword evidence="2" id="KW-1133">Transmembrane helix</keyword>
<feature type="compositionally biased region" description="Low complexity" evidence="1">
    <location>
        <begin position="154"/>
        <end position="172"/>
    </location>
</feature>
<dbReference type="RefSeq" id="WP_425346814.1">
    <property type="nucleotide sequence ID" value="NZ_JBGUBD010000013.1"/>
</dbReference>
<organism evidence="3 4">
    <name type="scientific">Natronomicrosphaera hydrolytica</name>
    <dbReference type="NCBI Taxonomy" id="3242702"/>
    <lineage>
        <taxon>Bacteria</taxon>
        <taxon>Pseudomonadati</taxon>
        <taxon>Planctomycetota</taxon>
        <taxon>Phycisphaerae</taxon>
        <taxon>Phycisphaerales</taxon>
        <taxon>Phycisphaeraceae</taxon>
        <taxon>Natronomicrosphaera</taxon>
    </lineage>
</organism>
<feature type="transmembrane region" description="Helical" evidence="2">
    <location>
        <begin position="82"/>
        <end position="101"/>
    </location>
</feature>
<evidence type="ECO:0008006" key="5">
    <source>
        <dbReference type="Google" id="ProtNLM"/>
    </source>
</evidence>
<proteinExistence type="predicted"/>
<keyword evidence="4" id="KW-1185">Reference proteome</keyword>
<keyword evidence="2" id="KW-0812">Transmembrane</keyword>
<evidence type="ECO:0000256" key="1">
    <source>
        <dbReference type="SAM" id="MobiDB-lite"/>
    </source>
</evidence>
<protein>
    <recommendedName>
        <fullName evidence="5">DUF4231 domain-containing protein</fullName>
    </recommendedName>
</protein>
<gene>
    <name evidence="3" type="ORF">ACERK3_16515</name>
</gene>
<evidence type="ECO:0000313" key="3">
    <source>
        <dbReference type="EMBL" id="MFA9479888.1"/>
    </source>
</evidence>